<comment type="caution">
    <text evidence="2">The sequence shown here is derived from an EMBL/GenBank/DDBJ whole genome shotgun (WGS) entry which is preliminary data.</text>
</comment>
<dbReference type="Proteomes" id="UP001500683">
    <property type="component" value="Unassembled WGS sequence"/>
</dbReference>
<organism evidence="2 3">
    <name type="scientific">Actinomadura miaoliensis</name>
    <dbReference type="NCBI Taxonomy" id="430685"/>
    <lineage>
        <taxon>Bacteria</taxon>
        <taxon>Bacillati</taxon>
        <taxon>Actinomycetota</taxon>
        <taxon>Actinomycetes</taxon>
        <taxon>Streptosporangiales</taxon>
        <taxon>Thermomonosporaceae</taxon>
        <taxon>Actinomadura</taxon>
    </lineage>
</organism>
<evidence type="ECO:0000313" key="3">
    <source>
        <dbReference type="Proteomes" id="UP001500683"/>
    </source>
</evidence>
<reference evidence="3" key="1">
    <citation type="journal article" date="2019" name="Int. J. Syst. Evol. Microbiol.">
        <title>The Global Catalogue of Microorganisms (GCM) 10K type strain sequencing project: providing services to taxonomists for standard genome sequencing and annotation.</title>
        <authorList>
            <consortium name="The Broad Institute Genomics Platform"/>
            <consortium name="The Broad Institute Genome Sequencing Center for Infectious Disease"/>
            <person name="Wu L."/>
            <person name="Ma J."/>
        </authorList>
    </citation>
    <scope>NUCLEOTIDE SEQUENCE [LARGE SCALE GENOMIC DNA]</scope>
    <source>
        <strain evidence="3">JCM 16702</strain>
    </source>
</reference>
<dbReference type="Pfam" id="PF24740">
    <property type="entry name" value="DUF7691"/>
    <property type="match status" value="1"/>
</dbReference>
<sequence length="198" mass="22327">MSYAIMPYAVPLNELQAMIGSRDTALLDRLRSQWSSHLASLDELREDTGLDGDDVPSAERALEQMIMGEPYDDRIGFLYGYCLKILCGYAGWSLPNEGWWGMRFSWFETVAGELKNAGVDFDPTDLIFGGAPISLPFIGDFPNIGHLKRAEMIPLLARFDGLNEDAVTDREALEAILQIRDWLRQCVAAERDLVCFYH</sequence>
<protein>
    <recommendedName>
        <fullName evidence="1">DUF7691 domain-containing protein</fullName>
    </recommendedName>
</protein>
<evidence type="ECO:0000313" key="2">
    <source>
        <dbReference type="EMBL" id="GAA4079078.1"/>
    </source>
</evidence>
<dbReference type="InterPro" id="IPR056108">
    <property type="entry name" value="DUF7691"/>
</dbReference>
<dbReference type="EMBL" id="BAAAZG010000025">
    <property type="protein sequence ID" value="GAA4079078.1"/>
    <property type="molecule type" value="Genomic_DNA"/>
</dbReference>
<gene>
    <name evidence="2" type="ORF">GCM10022214_41720</name>
</gene>
<dbReference type="RefSeq" id="WP_344949819.1">
    <property type="nucleotide sequence ID" value="NZ_BAAAZG010000025.1"/>
</dbReference>
<accession>A0ABP7W1W0</accession>
<feature type="domain" description="DUF7691" evidence="1">
    <location>
        <begin position="1"/>
        <end position="198"/>
    </location>
</feature>
<proteinExistence type="predicted"/>
<name>A0ABP7W1W0_9ACTN</name>
<evidence type="ECO:0000259" key="1">
    <source>
        <dbReference type="Pfam" id="PF24740"/>
    </source>
</evidence>
<keyword evidence="3" id="KW-1185">Reference proteome</keyword>